<dbReference type="Proteomes" id="UP000427906">
    <property type="component" value="Chromosome"/>
</dbReference>
<feature type="transmembrane region" description="Helical" evidence="1">
    <location>
        <begin position="253"/>
        <end position="275"/>
    </location>
</feature>
<dbReference type="OrthoDB" id="5293851at2"/>
<feature type="transmembrane region" description="Helical" evidence="1">
    <location>
        <begin position="150"/>
        <end position="171"/>
    </location>
</feature>
<accession>A0A5K7YS06</accession>
<dbReference type="EMBL" id="AP021874">
    <property type="protein sequence ID" value="BBO67427.1"/>
    <property type="molecule type" value="Genomic_DNA"/>
</dbReference>
<name>A0A5K7YS06_9BACT</name>
<keyword evidence="3" id="KW-1185">Reference proteome</keyword>
<proteinExistence type="predicted"/>
<evidence type="ECO:0000313" key="3">
    <source>
        <dbReference type="Proteomes" id="UP000427906"/>
    </source>
</evidence>
<evidence type="ECO:0000256" key="1">
    <source>
        <dbReference type="SAM" id="Phobius"/>
    </source>
</evidence>
<feature type="transmembrane region" description="Helical" evidence="1">
    <location>
        <begin position="117"/>
        <end position="138"/>
    </location>
</feature>
<keyword evidence="1" id="KW-0472">Membrane</keyword>
<keyword evidence="1" id="KW-1133">Transmembrane helix</keyword>
<feature type="transmembrane region" description="Helical" evidence="1">
    <location>
        <begin position="12"/>
        <end position="33"/>
    </location>
</feature>
<dbReference type="KEGG" id="dalk:DSCA_13570"/>
<dbReference type="AlphaFoldDB" id="A0A5K7YS06"/>
<protein>
    <submittedName>
        <fullName evidence="2">Uncharacterized protein</fullName>
    </submittedName>
</protein>
<organism evidence="2 3">
    <name type="scientific">Desulfosarcina alkanivorans</name>
    <dbReference type="NCBI Taxonomy" id="571177"/>
    <lineage>
        <taxon>Bacteria</taxon>
        <taxon>Pseudomonadati</taxon>
        <taxon>Thermodesulfobacteriota</taxon>
        <taxon>Desulfobacteria</taxon>
        <taxon>Desulfobacterales</taxon>
        <taxon>Desulfosarcinaceae</taxon>
        <taxon>Desulfosarcina</taxon>
    </lineage>
</organism>
<dbReference type="RefSeq" id="WP_155315688.1">
    <property type="nucleotide sequence ID" value="NZ_AP021874.1"/>
</dbReference>
<gene>
    <name evidence="2" type="ORF">DSCA_13570</name>
</gene>
<keyword evidence="1" id="KW-0812">Transmembrane</keyword>
<reference evidence="2 3" key="1">
    <citation type="submission" date="2019-11" db="EMBL/GenBank/DDBJ databases">
        <title>Comparative genomics of hydrocarbon-degrading Desulfosarcina strains.</title>
        <authorList>
            <person name="Watanabe M."/>
            <person name="Kojima H."/>
            <person name="Fukui M."/>
        </authorList>
    </citation>
    <scope>NUCLEOTIDE SEQUENCE [LARGE SCALE GENOMIC DNA]</scope>
    <source>
        <strain evidence="2 3">PL12</strain>
    </source>
</reference>
<sequence>MTHEKKQKLIKSSIGVLISILLFFTSGLTLPVIDATTDDYFHESITKVGVAYATVRVLNASVSIVKESSLQLEPAGVGVSLAVGQALDPIDDMTERLSGVLVTAITSLGVQKLAYEISVSLAPPVLSVCLLALSVLIWFDNGKLASLQNLTMRILFLILIVRFCLPLSSVANGFVHQHYFVDQISAANNELAVGSVELDKLKDFSLPEIDGVIGTIENSASFLNRKSIALKNALVDTVSNMGATIENLLTLTFLYVGFFLIQIVILPLLSFWLLVKTVNALFAVNAPVILNSSRPSGKASQQSVNAK</sequence>
<evidence type="ECO:0000313" key="2">
    <source>
        <dbReference type="EMBL" id="BBO67427.1"/>
    </source>
</evidence>